<keyword evidence="2" id="KW-1185">Reference proteome</keyword>
<reference evidence="1" key="1">
    <citation type="submission" date="2022-03" db="EMBL/GenBank/DDBJ databases">
        <authorList>
            <person name="Lindestad O."/>
        </authorList>
    </citation>
    <scope>NUCLEOTIDE SEQUENCE</scope>
</reference>
<comment type="caution">
    <text evidence="1">The sequence shown here is derived from an EMBL/GenBank/DDBJ whole genome shotgun (WGS) entry which is preliminary data.</text>
</comment>
<dbReference type="Proteomes" id="UP000838756">
    <property type="component" value="Unassembled WGS sequence"/>
</dbReference>
<dbReference type="AlphaFoldDB" id="A0A8S4SCJ5"/>
<name>A0A8S4SCJ5_9NEOP</name>
<dbReference type="OrthoDB" id="7489956at2759"/>
<sequence length="208" mass="24752">MPFNRPPNYPDQDFRLQENRRRYFSPSQIQYNNNRKSYDYEDQLEPKRETRRQHLLKQRKHIETEVVDEVIKIDKKLKSICKRGHNPTEVITQKYYKRTFNINGYKTETATVRIKHTVLYSCLDPVIEGRPCLEDVALLPEDLIIDKAEYSIENNKLTIEIPFKENSIFMDSNVCRTGDIDETVMIVSKKRSISNNSYNHKNTIRNHV</sequence>
<accession>A0A8S4SCJ5</accession>
<gene>
    <name evidence="1" type="primary">jg14951</name>
    <name evidence="1" type="ORF">PAEG_LOCUS25390</name>
</gene>
<organism evidence="1 2">
    <name type="scientific">Pararge aegeria aegeria</name>
    <dbReference type="NCBI Taxonomy" id="348720"/>
    <lineage>
        <taxon>Eukaryota</taxon>
        <taxon>Metazoa</taxon>
        <taxon>Ecdysozoa</taxon>
        <taxon>Arthropoda</taxon>
        <taxon>Hexapoda</taxon>
        <taxon>Insecta</taxon>
        <taxon>Pterygota</taxon>
        <taxon>Neoptera</taxon>
        <taxon>Endopterygota</taxon>
        <taxon>Lepidoptera</taxon>
        <taxon>Glossata</taxon>
        <taxon>Ditrysia</taxon>
        <taxon>Papilionoidea</taxon>
        <taxon>Nymphalidae</taxon>
        <taxon>Satyrinae</taxon>
        <taxon>Satyrini</taxon>
        <taxon>Parargina</taxon>
        <taxon>Pararge</taxon>
    </lineage>
</organism>
<proteinExistence type="predicted"/>
<evidence type="ECO:0000313" key="2">
    <source>
        <dbReference type="Proteomes" id="UP000838756"/>
    </source>
</evidence>
<evidence type="ECO:0000313" key="1">
    <source>
        <dbReference type="EMBL" id="CAH2266783.1"/>
    </source>
</evidence>
<protein>
    <submittedName>
        <fullName evidence="1">Jg14951 protein</fullName>
    </submittedName>
</protein>
<dbReference type="EMBL" id="CAKXAJ010026313">
    <property type="protein sequence ID" value="CAH2266783.1"/>
    <property type="molecule type" value="Genomic_DNA"/>
</dbReference>